<evidence type="ECO:0000313" key="3">
    <source>
        <dbReference type="EMBL" id="KAB2929007.1"/>
    </source>
</evidence>
<evidence type="ECO:0000313" key="4">
    <source>
        <dbReference type="Proteomes" id="UP000460298"/>
    </source>
</evidence>
<dbReference type="InterPro" id="IPR025240">
    <property type="entry name" value="DUF4189"/>
</dbReference>
<feature type="chain" id="PRO_5033021551" evidence="1">
    <location>
        <begin position="23"/>
        <end position="121"/>
    </location>
</feature>
<comment type="caution">
    <text evidence="3">The sequence shown here is derived from an EMBL/GenBank/DDBJ whole genome shotgun (WGS) entry which is preliminary data.</text>
</comment>
<gene>
    <name evidence="3" type="ORF">F9K24_21145</name>
</gene>
<sequence>MKMKMKMILAMAGMVAFPLALFADSAIYFCEETGSYGASWGGNMASVTQTAIDNCQSQGGTNCQELVSCEGTGYGAIAISNNEVIGASCGYNTQKEANKAALESCVQSDGDGCTVKHTWNG</sequence>
<organism evidence="3 4">
    <name type="scientific">Leptonema illini</name>
    <dbReference type="NCBI Taxonomy" id="183"/>
    <lineage>
        <taxon>Bacteria</taxon>
        <taxon>Pseudomonadati</taxon>
        <taxon>Spirochaetota</taxon>
        <taxon>Spirochaetia</taxon>
        <taxon>Leptospirales</taxon>
        <taxon>Leptospiraceae</taxon>
        <taxon>Leptonema</taxon>
    </lineage>
</organism>
<protein>
    <submittedName>
        <fullName evidence="3">DUF4189 domain-containing protein</fullName>
    </submittedName>
</protein>
<feature type="domain" description="DUF4189" evidence="2">
    <location>
        <begin position="74"/>
        <end position="119"/>
    </location>
</feature>
<evidence type="ECO:0000256" key="1">
    <source>
        <dbReference type="SAM" id="SignalP"/>
    </source>
</evidence>
<keyword evidence="1" id="KW-0732">Signal</keyword>
<dbReference type="Proteomes" id="UP000460298">
    <property type="component" value="Unassembled WGS sequence"/>
</dbReference>
<dbReference type="EMBL" id="WBUI01000039">
    <property type="protein sequence ID" value="KAB2929007.1"/>
    <property type="molecule type" value="Genomic_DNA"/>
</dbReference>
<accession>A0A833LZ87</accession>
<proteinExistence type="predicted"/>
<feature type="signal peptide" evidence="1">
    <location>
        <begin position="1"/>
        <end position="22"/>
    </location>
</feature>
<name>A0A833LZ87_9LEPT</name>
<dbReference type="Pfam" id="PF13827">
    <property type="entry name" value="DUF4189"/>
    <property type="match status" value="1"/>
</dbReference>
<dbReference type="AlphaFoldDB" id="A0A833LZ87"/>
<evidence type="ECO:0000259" key="2">
    <source>
        <dbReference type="Pfam" id="PF13827"/>
    </source>
</evidence>
<reference evidence="3 4" key="1">
    <citation type="submission" date="2019-10" db="EMBL/GenBank/DDBJ databases">
        <title>Extracellular Electron Transfer in a Candidatus Methanoperedens spp. Enrichment Culture.</title>
        <authorList>
            <person name="Berger S."/>
            <person name="Rangel Shaw D."/>
            <person name="Berben T."/>
            <person name="In 'T Zandt M."/>
            <person name="Frank J."/>
            <person name="Reimann J."/>
            <person name="Jetten M.S.M."/>
            <person name="Welte C.U."/>
        </authorList>
    </citation>
    <scope>NUCLEOTIDE SEQUENCE [LARGE SCALE GENOMIC DNA]</scope>
    <source>
        <strain evidence="3">SB12</strain>
    </source>
</reference>